<dbReference type="InterPro" id="IPR001138">
    <property type="entry name" value="Zn2Cys6_DnaBD"/>
</dbReference>
<dbReference type="PROSITE" id="PS50048">
    <property type="entry name" value="ZN2_CY6_FUNGAL_2"/>
    <property type="match status" value="1"/>
</dbReference>
<organism evidence="8 9">
    <name type="scientific">Fusarium oligoseptatum</name>
    <dbReference type="NCBI Taxonomy" id="2604345"/>
    <lineage>
        <taxon>Eukaryota</taxon>
        <taxon>Fungi</taxon>
        <taxon>Dikarya</taxon>
        <taxon>Ascomycota</taxon>
        <taxon>Pezizomycotina</taxon>
        <taxon>Sordariomycetes</taxon>
        <taxon>Hypocreomycetidae</taxon>
        <taxon>Hypocreales</taxon>
        <taxon>Nectriaceae</taxon>
        <taxon>Fusarium</taxon>
        <taxon>Fusarium solani species complex</taxon>
    </lineage>
</organism>
<dbReference type="PANTHER" id="PTHR47424:SF3">
    <property type="entry name" value="REGULATORY PROTEIN GAL4"/>
    <property type="match status" value="1"/>
</dbReference>
<dbReference type="CDD" id="cd00067">
    <property type="entry name" value="GAL4"/>
    <property type="match status" value="1"/>
</dbReference>
<dbReference type="InterPro" id="IPR051127">
    <property type="entry name" value="Fungal_SecMet_Regulators"/>
</dbReference>
<proteinExistence type="predicted"/>
<keyword evidence="3" id="KW-0238">DNA-binding</keyword>
<sequence>MSCDRCRSRKTKCRKSAGLPCDYCRSINEECSFEAGKQRKKPFYFVSEEEYRLLYQLCQQTFPNQPLSIPNLRQLTSQSATINLQSEDSPNVIKDTPSSNPEPSTVASPHGTDVPLPEIINLHNDLGCLMADAQGNYRYMGAESGVGFNTAVRSWVFNAVYDKSKDKIPSMIKVVMPKANSPLQPGHQTWEPSKLPSKDVILACSAQYFEEVHSLYWLFSSEDFYLRLENTYSGPESPRSNSWLCSLHSLVALCVLGMPATDELSHAQLAHTSLESAKLYTSRVTDEADLDSIRALVLLALALQSNGYLNSAYLQIGTAARIAFSLGLHLDKYSSSDSLVSKAYARRLWWTLFLFDHDISLQMGKPSMSGSSDVCPWRPPLPSEQIVSPGSFTPHDFLGCCVSLAQLTTEIRHKLYNGPIQQGRGLNRCHVDDSLQSLNKWLQDLPPHLDWAQPVSPRYRRCVALLHLRYWSTVVLVTRPFLLCRLLRGSELVDAGKQEYFDDLAKTCMSAATTSIQILGEMVNQACVSSLVLFDFFLALAVLQVILVASTLFPAEDHQDHVRRCVSILKAIGSYGCPKHLLPETLFELERLGLYNDNDDQSHDFCTEPLQSLSNIPDPTSEDWNLLTNFDFFDVTTDEDFMDQLMEISGSFSHEV</sequence>
<evidence type="ECO:0000256" key="5">
    <source>
        <dbReference type="ARBA" id="ARBA00023242"/>
    </source>
</evidence>
<reference evidence="8 9" key="1">
    <citation type="submission" date="2017-06" db="EMBL/GenBank/DDBJ databases">
        <title>Comparative genomic analysis of Ambrosia Fusariam Clade fungi.</title>
        <authorList>
            <person name="Stajich J.E."/>
            <person name="Carrillo J."/>
            <person name="Kijimoto T."/>
            <person name="Eskalen A."/>
            <person name="O'Donnell K."/>
            <person name="Kasson M."/>
        </authorList>
    </citation>
    <scope>NUCLEOTIDE SEQUENCE [LARGE SCALE GENOMIC DNA]</scope>
    <source>
        <strain evidence="8 9">NRRL62579</strain>
    </source>
</reference>
<protein>
    <recommendedName>
        <fullName evidence="7">Zn(2)-C6 fungal-type domain-containing protein</fullName>
    </recommendedName>
</protein>
<accession>A0A428TT97</accession>
<dbReference type="GO" id="GO:0000435">
    <property type="term" value="P:positive regulation of transcription from RNA polymerase II promoter by galactose"/>
    <property type="evidence" value="ECO:0007669"/>
    <property type="project" value="TreeGrafter"/>
</dbReference>
<comment type="caution">
    <text evidence="8">The sequence shown here is derived from an EMBL/GenBank/DDBJ whole genome shotgun (WGS) entry which is preliminary data.</text>
</comment>
<feature type="domain" description="Zn(2)-C6 fungal-type" evidence="7">
    <location>
        <begin position="2"/>
        <end position="33"/>
    </location>
</feature>
<evidence type="ECO:0000256" key="6">
    <source>
        <dbReference type="SAM" id="MobiDB-lite"/>
    </source>
</evidence>
<evidence type="ECO:0000259" key="7">
    <source>
        <dbReference type="PROSITE" id="PS50048"/>
    </source>
</evidence>
<keyword evidence="2" id="KW-0805">Transcription regulation</keyword>
<gene>
    <name evidence="8" type="ORF">CEP52_006383</name>
</gene>
<evidence type="ECO:0000256" key="2">
    <source>
        <dbReference type="ARBA" id="ARBA00023015"/>
    </source>
</evidence>
<dbReference type="PROSITE" id="PS00463">
    <property type="entry name" value="ZN2_CY6_FUNGAL_1"/>
    <property type="match status" value="1"/>
</dbReference>
<keyword evidence="9" id="KW-1185">Reference proteome</keyword>
<dbReference type="InterPro" id="IPR007219">
    <property type="entry name" value="XnlR_reg_dom"/>
</dbReference>
<dbReference type="SUPFAM" id="SSF57701">
    <property type="entry name" value="Zn2/Cys6 DNA-binding domain"/>
    <property type="match status" value="1"/>
</dbReference>
<dbReference type="EMBL" id="NKCK01000054">
    <property type="protein sequence ID" value="RSM05235.1"/>
    <property type="molecule type" value="Genomic_DNA"/>
</dbReference>
<dbReference type="Proteomes" id="UP000287144">
    <property type="component" value="Unassembled WGS sequence"/>
</dbReference>
<evidence type="ECO:0000256" key="3">
    <source>
        <dbReference type="ARBA" id="ARBA00023125"/>
    </source>
</evidence>
<dbReference type="GO" id="GO:0006351">
    <property type="term" value="P:DNA-templated transcription"/>
    <property type="evidence" value="ECO:0007669"/>
    <property type="project" value="InterPro"/>
</dbReference>
<keyword evidence="1" id="KW-0479">Metal-binding</keyword>
<dbReference type="AlphaFoldDB" id="A0A428TT97"/>
<dbReference type="Pfam" id="PF04082">
    <property type="entry name" value="Fungal_trans"/>
    <property type="match status" value="1"/>
</dbReference>
<keyword evidence="5" id="KW-0539">Nucleus</keyword>
<evidence type="ECO:0000256" key="1">
    <source>
        <dbReference type="ARBA" id="ARBA00022723"/>
    </source>
</evidence>
<name>A0A428TT97_9HYPO</name>
<dbReference type="GO" id="GO:0005634">
    <property type="term" value="C:nucleus"/>
    <property type="evidence" value="ECO:0007669"/>
    <property type="project" value="TreeGrafter"/>
</dbReference>
<feature type="region of interest" description="Disordered" evidence="6">
    <location>
        <begin position="83"/>
        <end position="110"/>
    </location>
</feature>
<dbReference type="GO" id="GO:0000978">
    <property type="term" value="F:RNA polymerase II cis-regulatory region sequence-specific DNA binding"/>
    <property type="evidence" value="ECO:0007669"/>
    <property type="project" value="TreeGrafter"/>
</dbReference>
<feature type="compositionally biased region" description="Polar residues" evidence="6">
    <location>
        <begin position="96"/>
        <end position="107"/>
    </location>
</feature>
<dbReference type="PANTHER" id="PTHR47424">
    <property type="entry name" value="REGULATORY PROTEIN GAL4"/>
    <property type="match status" value="1"/>
</dbReference>
<dbReference type="Pfam" id="PF00172">
    <property type="entry name" value="Zn_clus"/>
    <property type="match status" value="1"/>
</dbReference>
<dbReference type="STRING" id="1325735.A0A428TT97"/>
<evidence type="ECO:0000256" key="4">
    <source>
        <dbReference type="ARBA" id="ARBA00023163"/>
    </source>
</evidence>
<dbReference type="Gene3D" id="4.10.240.10">
    <property type="entry name" value="Zn(2)-C6 fungal-type DNA-binding domain"/>
    <property type="match status" value="1"/>
</dbReference>
<dbReference type="GO" id="GO:0000981">
    <property type="term" value="F:DNA-binding transcription factor activity, RNA polymerase II-specific"/>
    <property type="evidence" value="ECO:0007669"/>
    <property type="project" value="InterPro"/>
</dbReference>
<dbReference type="CDD" id="cd12148">
    <property type="entry name" value="fungal_TF_MHR"/>
    <property type="match status" value="1"/>
</dbReference>
<evidence type="ECO:0000313" key="9">
    <source>
        <dbReference type="Proteomes" id="UP000287144"/>
    </source>
</evidence>
<keyword evidence="4" id="KW-0804">Transcription</keyword>
<dbReference type="GO" id="GO:0008270">
    <property type="term" value="F:zinc ion binding"/>
    <property type="evidence" value="ECO:0007669"/>
    <property type="project" value="InterPro"/>
</dbReference>
<dbReference type="SMART" id="SM00906">
    <property type="entry name" value="Fungal_trans"/>
    <property type="match status" value="1"/>
</dbReference>
<evidence type="ECO:0000313" key="8">
    <source>
        <dbReference type="EMBL" id="RSM05235.1"/>
    </source>
</evidence>
<dbReference type="InterPro" id="IPR036864">
    <property type="entry name" value="Zn2-C6_fun-type_DNA-bd_sf"/>
</dbReference>